<gene>
    <name evidence="2" type="ordered locus">Plim_3200</name>
</gene>
<reference evidence="2 3" key="1">
    <citation type="journal article" date="2010" name="Stand. Genomic Sci.">
        <title>Complete genome sequence of Planctomyces limnophilus type strain (Mu 290).</title>
        <authorList>
            <person name="Labutti K."/>
            <person name="Sikorski J."/>
            <person name="Schneider S."/>
            <person name="Nolan M."/>
            <person name="Lucas S."/>
            <person name="Glavina Del Rio T."/>
            <person name="Tice H."/>
            <person name="Cheng J.F."/>
            <person name="Goodwin L."/>
            <person name="Pitluck S."/>
            <person name="Liolios K."/>
            <person name="Ivanova N."/>
            <person name="Mavromatis K."/>
            <person name="Mikhailova N."/>
            <person name="Pati A."/>
            <person name="Chen A."/>
            <person name="Palaniappan K."/>
            <person name="Land M."/>
            <person name="Hauser L."/>
            <person name="Chang Y.J."/>
            <person name="Jeffries C.D."/>
            <person name="Tindall B.J."/>
            <person name="Rohde M."/>
            <person name="Goker M."/>
            <person name="Woyke T."/>
            <person name="Bristow J."/>
            <person name="Eisen J.A."/>
            <person name="Markowitz V."/>
            <person name="Hugenholtz P."/>
            <person name="Kyrpides N.C."/>
            <person name="Klenk H.P."/>
            <person name="Lapidus A."/>
        </authorList>
    </citation>
    <scope>NUCLEOTIDE SEQUENCE [LARGE SCALE GENOMIC DNA]</scope>
    <source>
        <strain evidence="3">ATCC 43296 / DSM 3776 / IFAM 1008 / Mu 290</strain>
    </source>
</reference>
<dbReference type="EMBL" id="CP001744">
    <property type="protein sequence ID" value="ADG69014.1"/>
    <property type="molecule type" value="Genomic_DNA"/>
</dbReference>
<sequence>MSRLSVGIRLRLRQVLWTFLFFQFFAVGVAAPGESINSGKWAPAIIEDRWKLPELPDRFQLEVKRTIRLDPENPQDQRVATTIGRYKFQPGYYVCESPSPTGATSTITRLVICNPEYAAMLQKIDNGRWVVKRLSPGRNHPPELTVNPKAMLSQHSGTNVGIRNRLKEPGVSITKTWTENWNGEDVDVLDVALPEASEEQRIGKGPIDFPPSARLYFRKSEPSGPARMDFELKYTLDGKEYVRPLSFAYSQWSKVGDLTIPLRFEAWQLWRIAIKDVPSETAELNVGNWDAPFPKEQAYLTYYGLPEPEGISRRMSWWWWAVAGCFVIAIWLGWKRVSV</sequence>
<organism evidence="2 3">
    <name type="scientific">Planctopirus limnophila (strain ATCC 43296 / DSM 3776 / IFAM 1008 / Mu 290)</name>
    <name type="common">Planctomyces limnophilus</name>
    <dbReference type="NCBI Taxonomy" id="521674"/>
    <lineage>
        <taxon>Bacteria</taxon>
        <taxon>Pseudomonadati</taxon>
        <taxon>Planctomycetota</taxon>
        <taxon>Planctomycetia</taxon>
        <taxon>Planctomycetales</taxon>
        <taxon>Planctomycetaceae</taxon>
        <taxon>Planctopirus</taxon>
    </lineage>
</organism>
<keyword evidence="1" id="KW-0812">Transmembrane</keyword>
<keyword evidence="3" id="KW-1185">Reference proteome</keyword>
<name>D5STI5_PLAL2</name>
<dbReference type="AlphaFoldDB" id="D5STI5"/>
<dbReference type="HOGENOM" id="CLU_860117_0_0_0"/>
<dbReference type="Proteomes" id="UP000002220">
    <property type="component" value="Chromosome"/>
</dbReference>
<protein>
    <submittedName>
        <fullName evidence="2">Uncharacterized protein</fullName>
    </submittedName>
</protein>
<accession>D5STI5</accession>
<dbReference type="KEGG" id="plm:Plim_3200"/>
<evidence type="ECO:0000313" key="2">
    <source>
        <dbReference type="EMBL" id="ADG69014.1"/>
    </source>
</evidence>
<evidence type="ECO:0000256" key="1">
    <source>
        <dbReference type="SAM" id="Phobius"/>
    </source>
</evidence>
<keyword evidence="1" id="KW-0472">Membrane</keyword>
<feature type="transmembrane region" description="Helical" evidence="1">
    <location>
        <begin position="317"/>
        <end position="334"/>
    </location>
</feature>
<keyword evidence="1" id="KW-1133">Transmembrane helix</keyword>
<evidence type="ECO:0000313" key="3">
    <source>
        <dbReference type="Proteomes" id="UP000002220"/>
    </source>
</evidence>
<proteinExistence type="predicted"/>